<dbReference type="SUPFAM" id="SSF49562">
    <property type="entry name" value="C2 domain (Calcium/lipid-binding domain, CaLB)"/>
    <property type="match status" value="1"/>
</dbReference>
<sequence>MVVHPEGVEHLYNLLSNRKIISSARSSLAEFNGNGLEPTWNYNIVLQDQNLEKLKKRALEVSVWDRENSSNNRYIGRLLFYLPDPKKQEKTAQSLWRRLIETPDAKFVAELQLQP</sequence>
<evidence type="ECO:0000313" key="3">
    <source>
        <dbReference type="WBParaSite" id="PSU_v2.g7513.t1"/>
    </source>
</evidence>
<dbReference type="InterPro" id="IPR035892">
    <property type="entry name" value="C2_domain_sf"/>
</dbReference>
<evidence type="ECO:0000259" key="1">
    <source>
        <dbReference type="Pfam" id="PF00168"/>
    </source>
</evidence>
<organism evidence="2 3">
    <name type="scientific">Panagrolaimus superbus</name>
    <dbReference type="NCBI Taxonomy" id="310955"/>
    <lineage>
        <taxon>Eukaryota</taxon>
        <taxon>Metazoa</taxon>
        <taxon>Ecdysozoa</taxon>
        <taxon>Nematoda</taxon>
        <taxon>Chromadorea</taxon>
        <taxon>Rhabditida</taxon>
        <taxon>Tylenchina</taxon>
        <taxon>Panagrolaimomorpha</taxon>
        <taxon>Panagrolaimoidea</taxon>
        <taxon>Panagrolaimidae</taxon>
        <taxon>Panagrolaimus</taxon>
    </lineage>
</organism>
<dbReference type="Pfam" id="PF00168">
    <property type="entry name" value="C2"/>
    <property type="match status" value="1"/>
</dbReference>
<reference evidence="3" key="1">
    <citation type="submission" date="2022-11" db="UniProtKB">
        <authorList>
            <consortium name="WormBaseParasite"/>
        </authorList>
    </citation>
    <scope>IDENTIFICATION</scope>
</reference>
<dbReference type="WBParaSite" id="PSU_v2.g7513.t1">
    <property type="protein sequence ID" value="PSU_v2.g7513.t1"/>
    <property type="gene ID" value="PSU_v2.g7513"/>
</dbReference>
<feature type="domain" description="C2" evidence="1">
    <location>
        <begin position="33"/>
        <end position="93"/>
    </location>
</feature>
<dbReference type="InterPro" id="IPR000008">
    <property type="entry name" value="C2_dom"/>
</dbReference>
<keyword evidence="2" id="KW-1185">Reference proteome</keyword>
<evidence type="ECO:0000313" key="2">
    <source>
        <dbReference type="Proteomes" id="UP000887577"/>
    </source>
</evidence>
<dbReference type="Gene3D" id="2.60.40.150">
    <property type="entry name" value="C2 domain"/>
    <property type="match status" value="1"/>
</dbReference>
<dbReference type="Proteomes" id="UP000887577">
    <property type="component" value="Unplaced"/>
</dbReference>
<dbReference type="AlphaFoldDB" id="A0A914ZB87"/>
<protein>
    <submittedName>
        <fullName evidence="3">C2 domain-containing protein</fullName>
    </submittedName>
</protein>
<accession>A0A914ZB87</accession>
<proteinExistence type="predicted"/>
<name>A0A914ZB87_9BILA</name>